<dbReference type="PROSITE" id="PS50280">
    <property type="entry name" value="SET"/>
    <property type="match status" value="1"/>
</dbReference>
<dbReference type="InterPro" id="IPR036464">
    <property type="entry name" value="Rubisco_LSMT_subst-bd_sf"/>
</dbReference>
<gene>
    <name evidence="5" type="ORF">Tsubulata_010916</name>
</gene>
<accession>A0A9Q0F676</accession>
<dbReference type="Proteomes" id="UP001141552">
    <property type="component" value="Unassembled WGS sequence"/>
</dbReference>
<evidence type="ECO:0000313" key="5">
    <source>
        <dbReference type="EMBL" id="KAJ4824602.1"/>
    </source>
</evidence>
<dbReference type="GO" id="GO:0032259">
    <property type="term" value="P:methylation"/>
    <property type="evidence" value="ECO:0007669"/>
    <property type="project" value="UniProtKB-KW"/>
</dbReference>
<protein>
    <recommendedName>
        <fullName evidence="4">SET domain-containing protein</fullName>
    </recommendedName>
</protein>
<dbReference type="InterPro" id="IPR050600">
    <property type="entry name" value="SETD3_SETD6_MTase"/>
</dbReference>
<name>A0A9Q0F676_9ROSI</name>
<proteinExistence type="predicted"/>
<dbReference type="Pfam" id="PF00856">
    <property type="entry name" value="SET"/>
    <property type="match status" value="1"/>
</dbReference>
<evidence type="ECO:0000256" key="1">
    <source>
        <dbReference type="ARBA" id="ARBA00022603"/>
    </source>
</evidence>
<sequence length="425" mass="48447">MLSCTRIGPRWSPRQPFSVTRRFCIKLICSAVSEPKVLAHFDEECADFLPWLERKARARIASKLYIGKSANGRALFASKRIRRGECILTIPFHAHLASEKLLPQAESLLGDEVGEQSKLAILLMAEQKIGQRSEWAPYINCLPRPGEMHSSIFWSETELDMIRQSSVYQETFDEKALIQKDFMKIKPALEYFPELSESITYNDYMHALAVDFVNHDGSSKAIVLNDDDEQLTEVEADRSYAPNEEVLISYGNFSNADLLLDFGFTLPYNVHDQVKIRMNIPHHDSLRAMKMEVLQDDHRRNIKDASGSEDSADSFIINSELSDLVMEATQNDGRLARRPLKDKRRELQAHEILLSHITQLIEEYNASIKLLGPADDSPSFCNRFALRKQNALNLLAGELRILNSASAWLQNYCATLLRQTSRLRS</sequence>
<dbReference type="InterPro" id="IPR001214">
    <property type="entry name" value="SET_dom"/>
</dbReference>
<dbReference type="EMBL" id="JAKUCV010007141">
    <property type="protein sequence ID" value="KAJ4824602.1"/>
    <property type="molecule type" value="Genomic_DNA"/>
</dbReference>
<reference evidence="5" key="2">
    <citation type="journal article" date="2023" name="Plants (Basel)">
        <title>Annotation of the Turnera subulata (Passifloraceae) Draft Genome Reveals the S-Locus Evolved after the Divergence of Turneroideae from Passifloroideae in a Stepwise Manner.</title>
        <authorList>
            <person name="Henning P.M."/>
            <person name="Roalson E.H."/>
            <person name="Mir W."/>
            <person name="McCubbin A.G."/>
            <person name="Shore J.S."/>
        </authorList>
    </citation>
    <scope>NUCLEOTIDE SEQUENCE</scope>
    <source>
        <strain evidence="5">F60SS</strain>
    </source>
</reference>
<evidence type="ECO:0000313" key="6">
    <source>
        <dbReference type="Proteomes" id="UP001141552"/>
    </source>
</evidence>
<dbReference type="PANTHER" id="PTHR13271">
    <property type="entry name" value="UNCHARACTERIZED PUTATIVE METHYLTRANSFERASE"/>
    <property type="match status" value="1"/>
</dbReference>
<evidence type="ECO:0000256" key="2">
    <source>
        <dbReference type="ARBA" id="ARBA00022679"/>
    </source>
</evidence>
<dbReference type="AlphaFoldDB" id="A0A9Q0F676"/>
<evidence type="ECO:0000259" key="4">
    <source>
        <dbReference type="PROSITE" id="PS50280"/>
    </source>
</evidence>
<reference evidence="5" key="1">
    <citation type="submission" date="2022-02" db="EMBL/GenBank/DDBJ databases">
        <authorList>
            <person name="Henning P.M."/>
            <person name="McCubbin A.G."/>
            <person name="Shore J.S."/>
        </authorList>
    </citation>
    <scope>NUCLEOTIDE SEQUENCE</scope>
    <source>
        <strain evidence="5">F60SS</strain>
        <tissue evidence="5">Leaves</tissue>
    </source>
</reference>
<dbReference type="Gene3D" id="3.90.1420.10">
    <property type="entry name" value="Rubisco LSMT, substrate-binding domain"/>
    <property type="match status" value="1"/>
</dbReference>
<comment type="caution">
    <text evidence="5">The sequence shown here is derived from an EMBL/GenBank/DDBJ whole genome shotgun (WGS) entry which is preliminary data.</text>
</comment>
<keyword evidence="2" id="KW-0808">Transferase</keyword>
<dbReference type="GO" id="GO:0016279">
    <property type="term" value="F:protein-lysine N-methyltransferase activity"/>
    <property type="evidence" value="ECO:0007669"/>
    <property type="project" value="TreeGrafter"/>
</dbReference>
<organism evidence="5 6">
    <name type="scientific">Turnera subulata</name>
    <dbReference type="NCBI Taxonomy" id="218843"/>
    <lineage>
        <taxon>Eukaryota</taxon>
        <taxon>Viridiplantae</taxon>
        <taxon>Streptophyta</taxon>
        <taxon>Embryophyta</taxon>
        <taxon>Tracheophyta</taxon>
        <taxon>Spermatophyta</taxon>
        <taxon>Magnoliopsida</taxon>
        <taxon>eudicotyledons</taxon>
        <taxon>Gunneridae</taxon>
        <taxon>Pentapetalae</taxon>
        <taxon>rosids</taxon>
        <taxon>fabids</taxon>
        <taxon>Malpighiales</taxon>
        <taxon>Passifloraceae</taxon>
        <taxon>Turnera</taxon>
    </lineage>
</organism>
<dbReference type="SUPFAM" id="SSF82199">
    <property type="entry name" value="SET domain"/>
    <property type="match status" value="1"/>
</dbReference>
<dbReference type="OrthoDB" id="441812at2759"/>
<keyword evidence="1" id="KW-0489">Methyltransferase</keyword>
<feature type="domain" description="SET" evidence="4">
    <location>
        <begin position="62"/>
        <end position="251"/>
    </location>
</feature>
<dbReference type="PANTHER" id="PTHR13271:SF134">
    <property type="entry name" value="OS01G0976450 PROTEIN"/>
    <property type="match status" value="1"/>
</dbReference>
<evidence type="ECO:0000256" key="3">
    <source>
        <dbReference type="ARBA" id="ARBA00022691"/>
    </source>
</evidence>
<keyword evidence="3" id="KW-0949">S-adenosyl-L-methionine</keyword>
<dbReference type="Gene3D" id="3.90.1410.10">
    <property type="entry name" value="set domain protein methyltransferase, domain 1"/>
    <property type="match status" value="1"/>
</dbReference>
<keyword evidence="6" id="KW-1185">Reference proteome</keyword>
<dbReference type="InterPro" id="IPR046341">
    <property type="entry name" value="SET_dom_sf"/>
</dbReference>